<proteinExistence type="predicted"/>
<dbReference type="RefSeq" id="WP_394317969.1">
    <property type="nucleotide sequence ID" value="NZ_JBHMQV010000009.1"/>
</dbReference>
<dbReference type="EMBL" id="JBHMQV010000009">
    <property type="protein sequence ID" value="MFC0844027.1"/>
    <property type="molecule type" value="Genomic_DNA"/>
</dbReference>
<accession>A0ABV6TE17</accession>
<reference evidence="2 3" key="1">
    <citation type="submission" date="2024-09" db="EMBL/GenBank/DDBJ databases">
        <authorList>
            <person name="Sun Q."/>
            <person name="Mori K."/>
        </authorList>
    </citation>
    <scope>NUCLEOTIDE SEQUENCE [LARGE SCALE GENOMIC DNA]</scope>
    <source>
        <strain evidence="2 3">JCM 4557</strain>
    </source>
</reference>
<dbReference type="Gene3D" id="3.60.15.10">
    <property type="entry name" value="Ribonuclease Z/Hydroxyacylglutathione hydrolase-like"/>
    <property type="match status" value="1"/>
</dbReference>
<gene>
    <name evidence="2" type="ORF">ACFH04_09930</name>
</gene>
<dbReference type="InterPro" id="IPR036866">
    <property type="entry name" value="RibonucZ/Hydroxyglut_hydro"/>
</dbReference>
<evidence type="ECO:0000313" key="3">
    <source>
        <dbReference type="Proteomes" id="UP001589887"/>
    </source>
</evidence>
<dbReference type="PANTHER" id="PTHR42951:SF14">
    <property type="entry name" value="METALLO-BETA-LACTAMASE SUPERFAMILY PROTEIN"/>
    <property type="match status" value="1"/>
</dbReference>
<protein>
    <submittedName>
        <fullName evidence="2">MBL fold metallo-hydrolase</fullName>
    </submittedName>
</protein>
<organism evidence="2 3">
    <name type="scientific">Streptomyces noboritoensis</name>
    <dbReference type="NCBI Taxonomy" id="67337"/>
    <lineage>
        <taxon>Bacteria</taxon>
        <taxon>Bacillati</taxon>
        <taxon>Actinomycetota</taxon>
        <taxon>Actinomycetes</taxon>
        <taxon>Kitasatosporales</taxon>
        <taxon>Streptomycetaceae</taxon>
        <taxon>Streptomyces</taxon>
    </lineage>
</organism>
<comment type="caution">
    <text evidence="2">The sequence shown here is derived from an EMBL/GenBank/DDBJ whole genome shotgun (WGS) entry which is preliminary data.</text>
</comment>
<dbReference type="SMART" id="SM00849">
    <property type="entry name" value="Lactamase_B"/>
    <property type="match status" value="1"/>
</dbReference>
<sequence length="286" mass="31214">MTEPAPLSYEVLVADGVPRKIDLRMPNGDRIVSSPVSSTLIHGERDAVLVDPPLTHGQIAQVAEGVERSGKRLAYVYITHGHPDHWFGTATLLERFGDDGTVVYATEGTIGQMREQLKGKEEGFAKTFFEVPENTPVLAVPVPAEGFLLEGRVLRAVETGHTDTDDSSVLHVPSIDLVVAGDVVYNGVHQMMLEGGDGGLQAWLDGIDRVAALDPRHVVAGHKNKDLPDDPRILDETRQYLRDAIRLLAGRPTPLEFFDEMMKLHGDRLNPGPLWYSGLGLLAAAH</sequence>
<dbReference type="Proteomes" id="UP001589887">
    <property type="component" value="Unassembled WGS sequence"/>
</dbReference>
<dbReference type="CDD" id="cd07739">
    <property type="entry name" value="metallo-hydrolase-like_MBL-fold"/>
    <property type="match status" value="1"/>
</dbReference>
<dbReference type="PANTHER" id="PTHR42951">
    <property type="entry name" value="METALLO-BETA-LACTAMASE DOMAIN-CONTAINING"/>
    <property type="match status" value="1"/>
</dbReference>
<keyword evidence="3" id="KW-1185">Reference proteome</keyword>
<evidence type="ECO:0000313" key="2">
    <source>
        <dbReference type="EMBL" id="MFC0844027.1"/>
    </source>
</evidence>
<feature type="domain" description="Metallo-beta-lactamase" evidence="1">
    <location>
        <begin position="35"/>
        <end position="222"/>
    </location>
</feature>
<dbReference type="InterPro" id="IPR001279">
    <property type="entry name" value="Metallo-B-lactamas"/>
</dbReference>
<dbReference type="InterPro" id="IPR050855">
    <property type="entry name" value="NDM-1-like"/>
</dbReference>
<dbReference type="Pfam" id="PF00753">
    <property type="entry name" value="Lactamase_B"/>
    <property type="match status" value="1"/>
</dbReference>
<name>A0ABV6TE17_9ACTN</name>
<evidence type="ECO:0000259" key="1">
    <source>
        <dbReference type="SMART" id="SM00849"/>
    </source>
</evidence>
<dbReference type="SUPFAM" id="SSF56281">
    <property type="entry name" value="Metallo-hydrolase/oxidoreductase"/>
    <property type="match status" value="1"/>
</dbReference>